<proteinExistence type="predicted"/>
<dbReference type="EMBL" id="CM037160">
    <property type="protein sequence ID" value="KAH7839817.1"/>
    <property type="molecule type" value="Genomic_DNA"/>
</dbReference>
<keyword evidence="2" id="KW-1185">Reference proteome</keyword>
<accession>A0ACB7XGB9</accession>
<sequence length="946" mass="107566">MEHDQCEGEWNDECRGPCRNAPYFSIEVHHGGTFALRPTKVYVGGKVQTVHGLDTDYISFLQLEAMAQQIGYDSSVTFYYKIPGYNLDVGLLPINNDQGVLSMVKNMDHKRTVVMYLEQVGGVGSSSIKAHDIDPIMPLNSQLGSSNLPIHIEVDDDDFDVMPTVVGDGKIDVHVDDNGVGDKICDSTEVPEEGVEDDSSTDDDVHYSDHSYMEQDDDDLYETYVDEDVEFVGVRENVEEEKEQFGEDGNDIILSDDDSKYDSDNNYYTSSDEENSHRRKHHFKQFRSETDMEDPQFKVGMLFSTPQEFKAAVKQHAIKQQRCVKLVKNDKRRVRAKCIGWMGGKAKCPWEVYAAKVMTESTYQVRTYRSKHKCGKTYSNRNITSTVIAKRYMDDLRVNPRMPIAAFKDRVRKELRVDVSRTQLYKAKRKAARLIYGTDQEQYGRLWEYCEELRRSNPGSTIVMDAPLDEAIGQPKFNRLYIFLAAVKRGFLEGLSLLNEELVRAEHRYCCKHILSNFQKQFKGLSAENNFWACAKASHIPLFNDEMEFMKKEDLQAFEWLAKIAPRHWTRSHFKDNVKCDMVCNNLREAFNRAILEARDKPIIEILEWIRCYLSKRMVIRREWIKKFNDELLPNCYDKLEKLKDYSANASAIWFAELQFQVRTGAGGEQYTVDLNFRTCNCRRWDLTGIPCAHAIAAIHERHQRPEEFIHPCYSTSNYMKAYQPLINPINGYRWPKSGFTPVLPPDRRRKQGRPKMKRYRGPEEYLNPYDPEKLRKLGQNSVYCRRCGIHGHNRRTCTTQLDEATGDVGGEVSGNANQTMGGSDIQGRGSGMQARGRSGGVKMRGAGVRVQARGRGRSAGVTMRGGAVGVRGRGTTVGVRGRGITVGVRGKGRGTARGYSEVNVPSNFAQANQDTQGSHASSVVTTLTTQPSGNRYANVNKLHGM</sequence>
<name>A0ACB7XGB9_9ERIC</name>
<organism evidence="1 2">
    <name type="scientific">Vaccinium darrowii</name>
    <dbReference type="NCBI Taxonomy" id="229202"/>
    <lineage>
        <taxon>Eukaryota</taxon>
        <taxon>Viridiplantae</taxon>
        <taxon>Streptophyta</taxon>
        <taxon>Embryophyta</taxon>
        <taxon>Tracheophyta</taxon>
        <taxon>Spermatophyta</taxon>
        <taxon>Magnoliopsida</taxon>
        <taxon>eudicotyledons</taxon>
        <taxon>Gunneridae</taxon>
        <taxon>Pentapetalae</taxon>
        <taxon>asterids</taxon>
        <taxon>Ericales</taxon>
        <taxon>Ericaceae</taxon>
        <taxon>Vaccinioideae</taxon>
        <taxon>Vaccinieae</taxon>
        <taxon>Vaccinium</taxon>
    </lineage>
</organism>
<evidence type="ECO:0000313" key="2">
    <source>
        <dbReference type="Proteomes" id="UP000828048"/>
    </source>
</evidence>
<evidence type="ECO:0000313" key="1">
    <source>
        <dbReference type="EMBL" id="KAH7839817.1"/>
    </source>
</evidence>
<reference evidence="1 2" key="1">
    <citation type="journal article" date="2021" name="Hortic Res">
        <title>High-quality reference genome and annotation aids understanding of berry development for evergreen blueberry (Vaccinium darrowii).</title>
        <authorList>
            <person name="Yu J."/>
            <person name="Hulse-Kemp A.M."/>
            <person name="Babiker E."/>
            <person name="Staton M."/>
        </authorList>
    </citation>
    <scope>NUCLEOTIDE SEQUENCE [LARGE SCALE GENOMIC DNA]</scope>
    <source>
        <strain evidence="2">cv. NJ 8807/NJ 8810</strain>
        <tissue evidence="1">Young leaf</tissue>
    </source>
</reference>
<gene>
    <name evidence="1" type="ORF">Vadar_009165</name>
</gene>
<protein>
    <submittedName>
        <fullName evidence="1">Uncharacterized protein</fullName>
    </submittedName>
</protein>
<comment type="caution">
    <text evidence="1">The sequence shown here is derived from an EMBL/GenBank/DDBJ whole genome shotgun (WGS) entry which is preliminary data.</text>
</comment>
<dbReference type="Proteomes" id="UP000828048">
    <property type="component" value="Chromosome 10"/>
</dbReference>